<keyword evidence="6" id="KW-1185">Reference proteome</keyword>
<gene>
    <name evidence="5" type="ORF">SAMN05421879_10293</name>
</gene>
<dbReference type="PANTHER" id="PTHR47962:SF5">
    <property type="entry name" value="ATP-DEPENDENT HELICASE LHR-RELATED"/>
    <property type="match status" value="1"/>
</dbReference>
<dbReference type="GO" id="GO:0005524">
    <property type="term" value="F:ATP binding"/>
    <property type="evidence" value="ECO:0007669"/>
    <property type="project" value="UniProtKB-KW"/>
</dbReference>
<dbReference type="Gene3D" id="3.40.50.300">
    <property type="entry name" value="P-loop containing nucleotide triphosphate hydrolases"/>
    <property type="match status" value="2"/>
</dbReference>
<evidence type="ECO:0000313" key="6">
    <source>
        <dbReference type="Proteomes" id="UP000219688"/>
    </source>
</evidence>
<keyword evidence="5" id="KW-0378">Hydrolase</keyword>
<dbReference type="GO" id="GO:0003677">
    <property type="term" value="F:DNA binding"/>
    <property type="evidence" value="ECO:0007669"/>
    <property type="project" value="TreeGrafter"/>
</dbReference>
<proteinExistence type="predicted"/>
<feature type="domain" description="Helicase ATP-binding" evidence="3">
    <location>
        <begin position="32"/>
        <end position="211"/>
    </location>
</feature>
<dbReference type="Pfam" id="PF00271">
    <property type="entry name" value="Helicase_C"/>
    <property type="match status" value="1"/>
</dbReference>
<dbReference type="CDD" id="cd17922">
    <property type="entry name" value="DEXHc_LHR-like"/>
    <property type="match status" value="1"/>
</dbReference>
<dbReference type="InterPro" id="IPR011545">
    <property type="entry name" value="DEAD/DEAH_box_helicase_dom"/>
</dbReference>
<dbReference type="PANTHER" id="PTHR47962">
    <property type="entry name" value="ATP-DEPENDENT HELICASE LHR-RELATED-RELATED"/>
    <property type="match status" value="1"/>
</dbReference>
<evidence type="ECO:0000256" key="1">
    <source>
        <dbReference type="ARBA" id="ARBA00022741"/>
    </source>
</evidence>
<dbReference type="SMART" id="SM00487">
    <property type="entry name" value="DEXDc"/>
    <property type="match status" value="1"/>
</dbReference>
<dbReference type="Proteomes" id="UP000219688">
    <property type="component" value="Unassembled WGS sequence"/>
</dbReference>
<dbReference type="PROSITE" id="PS51192">
    <property type="entry name" value="HELICASE_ATP_BIND_1"/>
    <property type="match status" value="1"/>
</dbReference>
<dbReference type="Pfam" id="PF00270">
    <property type="entry name" value="DEAD"/>
    <property type="match status" value="1"/>
</dbReference>
<sequence>MSGFERLDPVVQHHVVNTLGWPSLRPLQEQAVGPVLSGDDALLLAPTAGGKTEAALFPLLSRMRSEQWEGLSVLYVCPLKALLNNLEPRVSGYAGWLGRRAQVRHGDTPQSVRRRQVRERPDILLTTPESLESMLVSRLVDPRQVFADVRTVVVDEVHAFAGDDRGWHLLAVLERLTALTGRPLQRIGLSATVGNAEQLLGWLQGSNKAAEVPAIVVAPDAGAGVTPEVQLDYVGTIDNAATVIDALHHGEKRLVFADSRRTVETLAEGLRERHTETFVSHSSLSVDERRRAEQAFAEARDCVIVSTSTLELGIDVGDLDRVLQVGAPMTVASLLQRLGRTGRRSGTSRNMLFLEADDSDLLRAAGLLLLWSEGYVEPVTAPPAPRHILAQQLLGITLQHRQVGSGTWVSELGGLGLGSLEDAVAIEEWLLETGHLDRDGDMLFVGPEAERRYGVVHYRDLMAVFTADPEVQVFHGREQVGSVDPMLLLRKVTGPRLLTLAGRPWEVNYIDWKRRKAFVEPTKKGEAPRWQSMPQAQSWALADAIRRVLLGADPVGVRLTRRAVDRLGDLREEMADLVWPVGSVLAEDSARMRWWTWAGARANAVLVGALDRVAPDLLGDSIVYDNWQIGLRNDASAEWLSKALEVARTELGQDLTGALPLVDERAIKQLKFSEMLPPDMAVATLAERAADRLHARIVSGAPLRHHH</sequence>
<name>A0A285VI27_9MICO</name>
<dbReference type="SUPFAM" id="SSF52540">
    <property type="entry name" value="P-loop containing nucleoside triphosphate hydrolases"/>
    <property type="match status" value="1"/>
</dbReference>
<reference evidence="6" key="1">
    <citation type="submission" date="2017-08" db="EMBL/GenBank/DDBJ databases">
        <authorList>
            <person name="Varghese N."/>
            <person name="Submissions S."/>
        </authorList>
    </citation>
    <scope>NUCLEOTIDE SEQUENCE [LARGE SCALE GENOMIC DNA]</scope>
    <source>
        <strain evidence="6">USBA17B2</strain>
    </source>
</reference>
<keyword evidence="1" id="KW-0547">Nucleotide-binding</keyword>
<evidence type="ECO:0000256" key="2">
    <source>
        <dbReference type="ARBA" id="ARBA00022840"/>
    </source>
</evidence>
<evidence type="ECO:0000313" key="5">
    <source>
        <dbReference type="EMBL" id="SOC53732.1"/>
    </source>
</evidence>
<dbReference type="AlphaFoldDB" id="A0A285VI27"/>
<feature type="domain" description="Helicase C-terminal" evidence="4">
    <location>
        <begin position="236"/>
        <end position="392"/>
    </location>
</feature>
<dbReference type="SMART" id="SM00490">
    <property type="entry name" value="HELICc"/>
    <property type="match status" value="1"/>
</dbReference>
<keyword evidence="2" id="KW-0067">ATP-binding</keyword>
<evidence type="ECO:0000259" key="3">
    <source>
        <dbReference type="PROSITE" id="PS51192"/>
    </source>
</evidence>
<dbReference type="InterPro" id="IPR052511">
    <property type="entry name" value="ATP-dep_Helicase"/>
</dbReference>
<keyword evidence="5" id="KW-0347">Helicase</keyword>
<dbReference type="GO" id="GO:0004386">
    <property type="term" value="F:helicase activity"/>
    <property type="evidence" value="ECO:0007669"/>
    <property type="project" value="UniProtKB-KW"/>
</dbReference>
<dbReference type="InterPro" id="IPR014001">
    <property type="entry name" value="Helicase_ATP-bd"/>
</dbReference>
<accession>A0A285VI27</accession>
<evidence type="ECO:0000259" key="4">
    <source>
        <dbReference type="PROSITE" id="PS51194"/>
    </source>
</evidence>
<dbReference type="InterPro" id="IPR001650">
    <property type="entry name" value="Helicase_C-like"/>
</dbReference>
<protein>
    <submittedName>
        <fullName evidence="5">ATP-dependent helicase Lhr and Lhr-like helicase</fullName>
    </submittedName>
</protein>
<dbReference type="EMBL" id="OBQK01000002">
    <property type="protein sequence ID" value="SOC53732.1"/>
    <property type="molecule type" value="Genomic_DNA"/>
</dbReference>
<dbReference type="PROSITE" id="PS51194">
    <property type="entry name" value="HELICASE_CTER"/>
    <property type="match status" value="1"/>
</dbReference>
<organism evidence="5 6">
    <name type="scientific">Ornithinimicrobium cerasi</name>
    <dbReference type="NCBI Taxonomy" id="2248773"/>
    <lineage>
        <taxon>Bacteria</taxon>
        <taxon>Bacillati</taxon>
        <taxon>Actinomycetota</taxon>
        <taxon>Actinomycetes</taxon>
        <taxon>Micrococcales</taxon>
        <taxon>Ornithinimicrobiaceae</taxon>
        <taxon>Ornithinimicrobium</taxon>
    </lineage>
</organism>
<dbReference type="GO" id="GO:0016887">
    <property type="term" value="F:ATP hydrolysis activity"/>
    <property type="evidence" value="ECO:0007669"/>
    <property type="project" value="TreeGrafter"/>
</dbReference>
<dbReference type="InterPro" id="IPR027417">
    <property type="entry name" value="P-loop_NTPase"/>
</dbReference>